<dbReference type="AlphaFoldDB" id="A0A6N2ZQA8"/>
<proteinExistence type="predicted"/>
<accession>A0A6N2ZQA8</accession>
<protein>
    <submittedName>
        <fullName evidence="1">Uncharacterized protein</fullName>
    </submittedName>
</protein>
<dbReference type="RefSeq" id="WP_421755403.1">
    <property type="nucleotide sequence ID" value="NZ_CACRTO010000006.1"/>
</dbReference>
<name>A0A6N2ZQA8_9CLOT</name>
<dbReference type="EMBL" id="CACRTO010000006">
    <property type="protein sequence ID" value="VYT79082.1"/>
    <property type="molecule type" value="Genomic_DNA"/>
</dbReference>
<gene>
    <name evidence="1" type="ORF">CTLFYP3_00688</name>
</gene>
<organism evidence="1">
    <name type="scientific">Clostridium tertium</name>
    <dbReference type="NCBI Taxonomy" id="1559"/>
    <lineage>
        <taxon>Bacteria</taxon>
        <taxon>Bacillati</taxon>
        <taxon>Bacillota</taxon>
        <taxon>Clostridia</taxon>
        <taxon>Eubacteriales</taxon>
        <taxon>Clostridiaceae</taxon>
        <taxon>Clostridium</taxon>
    </lineage>
</organism>
<reference evidence="1" key="1">
    <citation type="submission" date="2019-11" db="EMBL/GenBank/DDBJ databases">
        <authorList>
            <person name="Feng L."/>
        </authorList>
    </citation>
    <scope>NUCLEOTIDE SEQUENCE</scope>
    <source>
        <strain evidence="1">CTertiumLFYP3</strain>
    </source>
</reference>
<evidence type="ECO:0000313" key="1">
    <source>
        <dbReference type="EMBL" id="VYT79082.1"/>
    </source>
</evidence>
<sequence>MALFNKLDKPIFLKEESELKVYISKLQELYNKAQGSFKYKIEKN</sequence>